<dbReference type="AlphaFoldDB" id="A0A9W4U087"/>
<dbReference type="Gene3D" id="1.20.920.10">
    <property type="entry name" value="Bromodomain-like"/>
    <property type="match status" value="1"/>
</dbReference>
<keyword evidence="1 2" id="KW-0103">Bromodomain</keyword>
<evidence type="ECO:0000259" key="4">
    <source>
        <dbReference type="PROSITE" id="PS50014"/>
    </source>
</evidence>
<proteinExistence type="predicted"/>
<dbReference type="SUPFAM" id="SSF47370">
    <property type="entry name" value="Bromodomain"/>
    <property type="match status" value="1"/>
</dbReference>
<dbReference type="PANTHER" id="PTHR15398">
    <property type="entry name" value="BROMODOMAIN-CONTAINING PROTEIN 8"/>
    <property type="match status" value="1"/>
</dbReference>
<evidence type="ECO:0000313" key="6">
    <source>
        <dbReference type="Proteomes" id="UP001152885"/>
    </source>
</evidence>
<dbReference type="InterPro" id="IPR001487">
    <property type="entry name" value="Bromodomain"/>
</dbReference>
<dbReference type="PANTHER" id="PTHR15398:SF4">
    <property type="entry name" value="BROMODOMAIN-CONTAINING PROTEIN 8 ISOFORM X1"/>
    <property type="match status" value="1"/>
</dbReference>
<dbReference type="PROSITE" id="PS50014">
    <property type="entry name" value="BROMODOMAIN_2"/>
    <property type="match status" value="1"/>
</dbReference>
<feature type="compositionally biased region" description="Basic and acidic residues" evidence="3">
    <location>
        <begin position="163"/>
        <end position="204"/>
    </location>
</feature>
<reference evidence="5" key="1">
    <citation type="submission" date="2022-12" db="EMBL/GenBank/DDBJ databases">
        <authorList>
            <person name="Brejova B."/>
        </authorList>
    </citation>
    <scope>NUCLEOTIDE SEQUENCE</scope>
</reference>
<evidence type="ECO:0000256" key="2">
    <source>
        <dbReference type="PROSITE-ProRule" id="PRU00035"/>
    </source>
</evidence>
<dbReference type="GO" id="GO:0006325">
    <property type="term" value="P:chromatin organization"/>
    <property type="evidence" value="ECO:0007669"/>
    <property type="project" value="UniProtKB-ARBA"/>
</dbReference>
<feature type="compositionally biased region" description="Acidic residues" evidence="3">
    <location>
        <begin position="205"/>
        <end position="216"/>
    </location>
</feature>
<dbReference type="GO" id="GO:0035267">
    <property type="term" value="C:NuA4 histone acetyltransferase complex"/>
    <property type="evidence" value="ECO:0007669"/>
    <property type="project" value="TreeGrafter"/>
</dbReference>
<dbReference type="OrthoDB" id="21449at2759"/>
<dbReference type="Pfam" id="PF00439">
    <property type="entry name" value="Bromodomain"/>
    <property type="match status" value="1"/>
</dbReference>
<keyword evidence="6" id="KW-1185">Reference proteome</keyword>
<feature type="compositionally biased region" description="Polar residues" evidence="3">
    <location>
        <begin position="285"/>
        <end position="295"/>
    </location>
</feature>
<sequence length="428" mass="49703">MSEVKINPDLSIILVGSVINKSISEYKGPYRDCKALLPADEFIKTLNDITLEYTQKFPNNDINFPPIDIKLLSFIIKKTLFFKFVNVTNDYVIVEILPNGYENILKNIVATSTLRYAKFLLHAAKEFYKNRKETELEPVLTKEVPEESKEEVIVEKVPELQKIEEPMEAQEETKVVEQEKQSESETKEPKEMVEGKPESGHAQEEIEEEESPELEVDSTPKEIEEERKEEEVKKDVDLKEKIEEAESKQLNENDKEEVQNVEEKEELEVEPDQPKVSPIPEASPQPEQFSSPEESTTPKDTRKRSKSPAPFQKHKRFQNIAVNLLNTISEHRFSSPFLQAVNKRDAPYYCDVILQPKDLKTITKAVKSKTDHPQYTKIKQLEKDLMLMFANCVMYNRSDDELVKLTRSMKNEINEIFKMFKEAEQEIK</sequence>
<feature type="compositionally biased region" description="Basic residues" evidence="3">
    <location>
        <begin position="301"/>
        <end position="313"/>
    </location>
</feature>
<feature type="region of interest" description="Disordered" evidence="3">
    <location>
        <begin position="163"/>
        <end position="313"/>
    </location>
</feature>
<evidence type="ECO:0000256" key="1">
    <source>
        <dbReference type="ARBA" id="ARBA00023117"/>
    </source>
</evidence>
<gene>
    <name evidence="5" type="ORF">CANVERA_P4959</name>
</gene>
<evidence type="ECO:0000256" key="3">
    <source>
        <dbReference type="SAM" id="MobiDB-lite"/>
    </source>
</evidence>
<dbReference type="Proteomes" id="UP001152885">
    <property type="component" value="Unassembled WGS sequence"/>
</dbReference>
<dbReference type="PRINTS" id="PR00503">
    <property type="entry name" value="BROMODOMAIN"/>
</dbReference>
<dbReference type="SMART" id="SM00297">
    <property type="entry name" value="BROMO"/>
    <property type="match status" value="1"/>
</dbReference>
<protein>
    <recommendedName>
        <fullName evidence="4">Bromo domain-containing protein</fullName>
    </recommendedName>
</protein>
<dbReference type="InterPro" id="IPR036427">
    <property type="entry name" value="Bromodomain-like_sf"/>
</dbReference>
<evidence type="ECO:0000313" key="5">
    <source>
        <dbReference type="EMBL" id="CAI5760449.1"/>
    </source>
</evidence>
<feature type="domain" description="Bromo" evidence="4">
    <location>
        <begin position="329"/>
        <end position="403"/>
    </location>
</feature>
<name>A0A9W4U087_9ASCO</name>
<accession>A0A9W4U087</accession>
<feature type="compositionally biased region" description="Basic and acidic residues" evidence="3">
    <location>
        <begin position="218"/>
        <end position="262"/>
    </location>
</feature>
<organism evidence="5 6">
    <name type="scientific">Candida verbasci</name>
    <dbReference type="NCBI Taxonomy" id="1227364"/>
    <lineage>
        <taxon>Eukaryota</taxon>
        <taxon>Fungi</taxon>
        <taxon>Dikarya</taxon>
        <taxon>Ascomycota</taxon>
        <taxon>Saccharomycotina</taxon>
        <taxon>Pichiomycetes</taxon>
        <taxon>Debaryomycetaceae</taxon>
        <taxon>Candida/Lodderomyces clade</taxon>
        <taxon>Candida</taxon>
    </lineage>
</organism>
<dbReference type="EMBL" id="CANTUO010000006">
    <property type="protein sequence ID" value="CAI5760449.1"/>
    <property type="molecule type" value="Genomic_DNA"/>
</dbReference>
<comment type="caution">
    <text evidence="5">The sequence shown here is derived from an EMBL/GenBank/DDBJ whole genome shotgun (WGS) entry which is preliminary data.</text>
</comment>